<dbReference type="Pfam" id="PF02558">
    <property type="entry name" value="ApbA"/>
    <property type="match status" value="1"/>
</dbReference>
<keyword evidence="10" id="KW-1185">Reference proteome</keyword>
<feature type="region of interest" description="Disordered" evidence="6">
    <location>
        <begin position="1"/>
        <end position="22"/>
    </location>
</feature>
<dbReference type="InterPro" id="IPR013332">
    <property type="entry name" value="KPR_N"/>
</dbReference>
<dbReference type="OrthoDB" id="73846at2759"/>
<evidence type="ECO:0000256" key="3">
    <source>
        <dbReference type="ARBA" id="ARBA00022857"/>
    </source>
</evidence>
<evidence type="ECO:0000313" key="9">
    <source>
        <dbReference type="EMBL" id="PNS19568.1"/>
    </source>
</evidence>
<evidence type="ECO:0000259" key="8">
    <source>
        <dbReference type="Pfam" id="PF08546"/>
    </source>
</evidence>
<dbReference type="Gene3D" id="3.40.50.720">
    <property type="entry name" value="NAD(P)-binding Rossmann-like Domain"/>
    <property type="match status" value="1"/>
</dbReference>
<evidence type="ECO:0000256" key="2">
    <source>
        <dbReference type="ARBA" id="ARBA00013014"/>
    </source>
</evidence>
<dbReference type="GO" id="GO:0005739">
    <property type="term" value="C:mitochondrion"/>
    <property type="evidence" value="ECO:0007669"/>
    <property type="project" value="TreeGrafter"/>
</dbReference>
<keyword evidence="3" id="KW-0521">NADP</keyword>
<dbReference type="InterPro" id="IPR036291">
    <property type="entry name" value="NAD(P)-bd_dom_sf"/>
</dbReference>
<name>A0A2K1QWZ2_9PEZI</name>
<dbReference type="SUPFAM" id="SSF51735">
    <property type="entry name" value="NAD(P)-binding Rossmann-fold domains"/>
    <property type="match status" value="1"/>
</dbReference>
<feature type="domain" description="Ketopantoate reductase N-terminal" evidence="7">
    <location>
        <begin position="27"/>
        <end position="243"/>
    </location>
</feature>
<dbReference type="InParanoid" id="A0A2K1QWZ2"/>
<proteinExistence type="inferred from homology"/>
<dbReference type="Proteomes" id="UP000243797">
    <property type="component" value="Unassembled WGS sequence"/>
</dbReference>
<dbReference type="EC" id="1.1.1.169" evidence="2"/>
<dbReference type="EMBL" id="NKHZ01000031">
    <property type="protein sequence ID" value="PNS19568.1"/>
    <property type="molecule type" value="Genomic_DNA"/>
</dbReference>
<feature type="compositionally biased region" description="Polar residues" evidence="6">
    <location>
        <begin position="1"/>
        <end position="10"/>
    </location>
</feature>
<dbReference type="GO" id="GO:0008677">
    <property type="term" value="F:2-dehydropantoate 2-reductase activity"/>
    <property type="evidence" value="ECO:0007669"/>
    <property type="project" value="UniProtKB-EC"/>
</dbReference>
<comment type="caution">
    <text evidence="9">The sequence shown here is derived from an EMBL/GenBank/DDBJ whole genome shotgun (WGS) entry which is preliminary data.</text>
</comment>
<accession>A0A2K1QWZ2</accession>
<dbReference type="STRING" id="2082308.A0A2K1QWZ2"/>
<evidence type="ECO:0000256" key="4">
    <source>
        <dbReference type="ARBA" id="ARBA00023002"/>
    </source>
</evidence>
<sequence length="442" mass="48595">MSSNTPQSPGYASDADQQHSEQAPTTIHIVGLGAIGKLVAHSLRSIPDSPPVTLIAHRPGLLAEWRRSKREIVIEEDGHRTARSGFEMELSRPPKRFFGVPVKSSDEVEFIYENPEGLPPHEAAAQLKRQRGEAPPIVEDVSETNLQPGESNEPIHHLIITVKVHLTVSALASLKHRLLPSSTICFLQNGMGVLDEINQHVFPNPDTRPNYLMGIVSHGANTPAGSPFFAIHAGKGTIALSVMPRTARPEIDVSTHVDFAPTSRYLMRTLTRSPILAAVGVPPVEFLQQRLEKLAQNAVINPLTVLADARNGALNYNFAFTKVERLLLAEISLVLRSLPELQGLPNVANRFSADRLETLVVSIANKTRLNISSMLADARAGRPTEIRYINGYIIRRGEELGISCVCNYLVQQMVVGKIKMIQDEMTDRVVLEEPADHRPARG</sequence>
<comment type="similarity">
    <text evidence="1">Belongs to the ketopantoate reductase family.</text>
</comment>
<dbReference type="PANTHER" id="PTHR43765">
    <property type="entry name" value="2-DEHYDROPANTOATE 2-REDUCTASE-RELATED"/>
    <property type="match status" value="1"/>
</dbReference>
<protein>
    <recommendedName>
        <fullName evidence="2">2-dehydropantoate 2-reductase</fullName>
        <ecNumber evidence="2">1.1.1.169</ecNumber>
    </recommendedName>
    <alternativeName>
        <fullName evidence="5">Ketopantoate reductase</fullName>
    </alternativeName>
</protein>
<evidence type="ECO:0000256" key="5">
    <source>
        <dbReference type="ARBA" id="ARBA00032024"/>
    </source>
</evidence>
<dbReference type="InterPro" id="IPR003710">
    <property type="entry name" value="ApbA"/>
</dbReference>
<dbReference type="PANTHER" id="PTHR43765:SF2">
    <property type="entry name" value="2-DEHYDROPANTOATE 2-REDUCTASE"/>
    <property type="match status" value="1"/>
</dbReference>
<dbReference type="GO" id="GO:0015940">
    <property type="term" value="P:pantothenate biosynthetic process"/>
    <property type="evidence" value="ECO:0007669"/>
    <property type="project" value="InterPro"/>
</dbReference>
<reference evidence="9 10" key="1">
    <citation type="submission" date="2017-06" db="EMBL/GenBank/DDBJ databases">
        <title>Draft genome sequence of a variant of Elsinoe murrayae.</title>
        <authorList>
            <person name="Cheng Q."/>
        </authorList>
    </citation>
    <scope>NUCLEOTIDE SEQUENCE [LARGE SCALE GENOMIC DNA]</scope>
    <source>
        <strain evidence="9 10">CQ-2017a</strain>
    </source>
</reference>
<dbReference type="Pfam" id="PF08546">
    <property type="entry name" value="ApbA_C"/>
    <property type="match status" value="1"/>
</dbReference>
<keyword evidence="4" id="KW-0560">Oxidoreductase</keyword>
<evidence type="ECO:0000259" key="7">
    <source>
        <dbReference type="Pfam" id="PF02558"/>
    </source>
</evidence>
<feature type="domain" description="Ketopantoate reductase C-terminal" evidence="8">
    <location>
        <begin position="286"/>
        <end position="414"/>
    </location>
</feature>
<dbReference type="SUPFAM" id="SSF48179">
    <property type="entry name" value="6-phosphogluconate dehydrogenase C-terminal domain-like"/>
    <property type="match status" value="1"/>
</dbReference>
<dbReference type="InterPro" id="IPR013328">
    <property type="entry name" value="6PGD_dom2"/>
</dbReference>
<evidence type="ECO:0000313" key="10">
    <source>
        <dbReference type="Proteomes" id="UP000243797"/>
    </source>
</evidence>
<organism evidence="9 10">
    <name type="scientific">Sphaceloma murrayae</name>
    <dbReference type="NCBI Taxonomy" id="2082308"/>
    <lineage>
        <taxon>Eukaryota</taxon>
        <taxon>Fungi</taxon>
        <taxon>Dikarya</taxon>
        <taxon>Ascomycota</taxon>
        <taxon>Pezizomycotina</taxon>
        <taxon>Dothideomycetes</taxon>
        <taxon>Dothideomycetidae</taxon>
        <taxon>Myriangiales</taxon>
        <taxon>Elsinoaceae</taxon>
        <taxon>Sphaceloma</taxon>
    </lineage>
</organism>
<dbReference type="AlphaFoldDB" id="A0A2K1QWZ2"/>
<dbReference type="Gene3D" id="1.10.1040.10">
    <property type="entry name" value="N-(1-d-carboxylethyl)-l-norvaline Dehydrogenase, domain 2"/>
    <property type="match status" value="1"/>
</dbReference>
<dbReference type="InterPro" id="IPR013752">
    <property type="entry name" value="KPA_reductase"/>
</dbReference>
<gene>
    <name evidence="9" type="ORF">CAC42_7412</name>
</gene>
<dbReference type="GO" id="GO:0050661">
    <property type="term" value="F:NADP binding"/>
    <property type="evidence" value="ECO:0007669"/>
    <property type="project" value="TreeGrafter"/>
</dbReference>
<dbReference type="NCBIfam" id="TIGR00745">
    <property type="entry name" value="apbA_panE"/>
    <property type="match status" value="1"/>
</dbReference>
<evidence type="ECO:0000256" key="6">
    <source>
        <dbReference type="SAM" id="MobiDB-lite"/>
    </source>
</evidence>
<dbReference type="InterPro" id="IPR008927">
    <property type="entry name" value="6-PGluconate_DH-like_C_sf"/>
</dbReference>
<evidence type="ECO:0000256" key="1">
    <source>
        <dbReference type="ARBA" id="ARBA00007870"/>
    </source>
</evidence>
<dbReference type="InterPro" id="IPR050838">
    <property type="entry name" value="Ketopantoate_reductase"/>
</dbReference>
<dbReference type="FunCoup" id="A0A2K1QWZ2">
    <property type="interactions" value="121"/>
</dbReference>